<dbReference type="AlphaFoldDB" id="A0A423XV27"/>
<accession>A0A423XV27</accession>
<sequence>MIVGKWQIGLHIQSDSIIAVALVLKRGGWRQQRWWMLPLAPHQDGEQRRQALIEALTPWRAQLPRYSSIRLGFPAQRTLQRELPRPATTLCEPECEAWLGAVAARQLSLPPDALAFDYTESQDGYAVTAARAAEVAELMACARALRFTPAALTPDASALACLLPYTDDACQAIVAQTGTQWLWAMHDRWGVCTTPGVEGLMSLGAQLGVQAQEIALCGASLEAGGWQPFDPWQVITWPCLPKPEETGRFAVALGLALGAA</sequence>
<dbReference type="EMBL" id="PQJL01000014">
    <property type="protein sequence ID" value="ROW60466.1"/>
    <property type="molecule type" value="Genomic_DNA"/>
</dbReference>
<reference evidence="1 2" key="1">
    <citation type="journal article" date="2018" name="Front. Microbiol.">
        <title>An Investigation of an Acute Gastroenteritis Outbreak: Cronobacter sakazakii, a Potential Cause of Food-Borne Illness.</title>
        <authorList>
            <person name="Yong W."/>
            <person name="Guo B."/>
            <person name="Shi X."/>
            <person name="Cheng T."/>
            <person name="Chen M."/>
            <person name="Jiang X."/>
            <person name="Ye Y."/>
            <person name="Wang J."/>
            <person name="Xie G."/>
            <person name="Ding J."/>
        </authorList>
    </citation>
    <scope>NUCLEOTIDE SEQUENCE [LARGE SCALE GENOMIC DNA]</scope>
    <source>
        <strain evidence="1 2">S1</strain>
    </source>
</reference>
<gene>
    <name evidence="1" type="ORF">C3E80_12475</name>
</gene>
<comment type="caution">
    <text evidence="1">The sequence shown here is derived from an EMBL/GenBank/DDBJ whole genome shotgun (WGS) entry which is preliminary data.</text>
</comment>
<dbReference type="Proteomes" id="UP000285793">
    <property type="component" value="Unassembled WGS sequence"/>
</dbReference>
<proteinExistence type="predicted"/>
<dbReference type="RefSeq" id="WP_123948578.1">
    <property type="nucleotide sequence ID" value="NZ_PQJL01000014.1"/>
</dbReference>
<protein>
    <submittedName>
        <fullName evidence="1">Pilus assembly protein</fullName>
    </submittedName>
</protein>
<organism evidence="1 2">
    <name type="scientific">Cronobacter malonaticus</name>
    <dbReference type="NCBI Taxonomy" id="413503"/>
    <lineage>
        <taxon>Bacteria</taxon>
        <taxon>Pseudomonadati</taxon>
        <taxon>Pseudomonadota</taxon>
        <taxon>Gammaproteobacteria</taxon>
        <taxon>Enterobacterales</taxon>
        <taxon>Enterobacteriaceae</taxon>
        <taxon>Cronobacter</taxon>
    </lineage>
</organism>
<evidence type="ECO:0000313" key="2">
    <source>
        <dbReference type="Proteomes" id="UP000285793"/>
    </source>
</evidence>
<name>A0A423XV27_9ENTR</name>
<evidence type="ECO:0000313" key="1">
    <source>
        <dbReference type="EMBL" id="ROW60466.1"/>
    </source>
</evidence>